<keyword evidence="11" id="KW-0802">TPR repeat</keyword>
<keyword evidence="2" id="KW-0808">Transferase</keyword>
<evidence type="ECO:0000256" key="3">
    <source>
        <dbReference type="ARBA" id="ARBA00022691"/>
    </source>
</evidence>
<dbReference type="PROSITE" id="PS50865">
    <property type="entry name" value="ZF_MYND_2"/>
    <property type="match status" value="1"/>
</dbReference>
<dbReference type="PROSITE" id="PS50280">
    <property type="entry name" value="SET"/>
    <property type="match status" value="1"/>
</dbReference>
<dbReference type="InterPro" id="IPR046341">
    <property type="entry name" value="SET_dom_sf"/>
</dbReference>
<evidence type="ECO:0000256" key="10">
    <source>
        <dbReference type="PROSITE-ProRule" id="PRU00134"/>
    </source>
</evidence>
<evidence type="ECO:0000256" key="11">
    <source>
        <dbReference type="PROSITE-ProRule" id="PRU00339"/>
    </source>
</evidence>
<dbReference type="PROSITE" id="PS50005">
    <property type="entry name" value="TPR"/>
    <property type="match status" value="1"/>
</dbReference>
<dbReference type="GO" id="GO:0008757">
    <property type="term" value="F:S-adenosylmethionine-dependent methyltransferase activity"/>
    <property type="evidence" value="ECO:0007669"/>
    <property type="project" value="UniProtKB-ARBA"/>
</dbReference>
<dbReference type="InterPro" id="IPR011990">
    <property type="entry name" value="TPR-like_helical_dom_sf"/>
</dbReference>
<dbReference type="Pfam" id="PF00856">
    <property type="entry name" value="SET"/>
    <property type="match status" value="1"/>
</dbReference>
<dbReference type="GO" id="GO:0008270">
    <property type="term" value="F:zinc ion binding"/>
    <property type="evidence" value="ECO:0007669"/>
    <property type="project" value="UniProtKB-KW"/>
</dbReference>
<dbReference type="InterPro" id="IPR044421">
    <property type="entry name" value="SMYD4_SET"/>
</dbReference>
<keyword evidence="5 10" id="KW-0863">Zinc-finger</keyword>
<comment type="caution">
    <text evidence="14">The sequence shown here is derived from an EMBL/GenBank/DDBJ whole genome shotgun (WGS) entry which is preliminary data.</text>
</comment>
<reference evidence="14 15" key="1">
    <citation type="submission" date="2022-12" db="EMBL/GenBank/DDBJ databases">
        <title>Chromosome-level genome assembly of true bugs.</title>
        <authorList>
            <person name="Ma L."/>
            <person name="Li H."/>
        </authorList>
    </citation>
    <scope>NUCLEOTIDE SEQUENCE [LARGE SCALE GENOMIC DNA]</scope>
    <source>
        <strain evidence="14">Lab_2022b</strain>
    </source>
</reference>
<keyword evidence="6" id="KW-0862">Zinc</keyword>
<dbReference type="Pfam" id="PF01753">
    <property type="entry name" value="zf-MYND"/>
    <property type="match status" value="1"/>
</dbReference>
<dbReference type="Gene3D" id="6.10.140.2220">
    <property type="match status" value="1"/>
</dbReference>
<gene>
    <name evidence="14" type="ORF">O3M35_003540</name>
</gene>
<evidence type="ECO:0000256" key="5">
    <source>
        <dbReference type="ARBA" id="ARBA00022771"/>
    </source>
</evidence>
<dbReference type="Gene3D" id="1.10.220.160">
    <property type="match status" value="1"/>
</dbReference>
<dbReference type="InterPro" id="IPR002893">
    <property type="entry name" value="Znf_MYND"/>
</dbReference>
<sequence>MVDNNNENSHFNKYYLAFKGKLTKNDYQKFKNLHNCQEWFKFIKNITNGKEFEHLKRKEKNRDNAINLKNKGNHEFQQGNVTEALKLYNESLFLHPFDENKSENSIIRANRSAALYELEEFQLALIDIEKALKNEYPNELRYKIVDRKAKCLLALKQHQKAIQAFRETITALDDSKLTIERRQKWQKDIQIMLAVMTKNKAVDEKLPDKSYKCKIKGNRNKVYTSASNLVDINFSETMGRYAIAAEEIPCGEVIVHEKAYCSVLLNERIKTHCFQCFKRIISGEPCPTCASVKFCSDKCKNTALSTHHKYECQILDTLWSSGISVTCLMSLRIITQSNVEFFLKIRNLLKEEGGLWTNQEYNSSNFLTVYQLVRHEQKRTVADLMHRAYMALFLLSCLKQTDYFANLANKDLEDAEVLIGGLFMRFLQILQFNAHEISELDIKSSDLKDWKSIFIGGGLYPTLALFNHSCEPGIVRYFQGSKIVVRSVKRIKQGEMIAENYGPIFTVKPRKERQSILMQQYWFSCSCIPCVNNWPMLEYMDPNQLRFHCDNPECNNVLVVGTDNMNISIICRFCAKQTNIMKGLKALQDSESLFRLGESLMQSGEIEKALNKFLELYNILIDNLVPPFRDYYLCQQRIRSCFLSLGNMTAPMEKLKKLLKK</sequence>
<dbReference type="GO" id="GO:0008170">
    <property type="term" value="F:N-methyltransferase activity"/>
    <property type="evidence" value="ECO:0007669"/>
    <property type="project" value="UniProtKB-ARBA"/>
</dbReference>
<evidence type="ECO:0000256" key="6">
    <source>
        <dbReference type="ARBA" id="ARBA00022833"/>
    </source>
</evidence>
<keyword evidence="15" id="KW-1185">Reference proteome</keyword>
<feature type="domain" description="SET" evidence="12">
    <location>
        <begin position="220"/>
        <end position="502"/>
    </location>
</feature>
<dbReference type="Proteomes" id="UP001461498">
    <property type="component" value="Unassembled WGS sequence"/>
</dbReference>
<dbReference type="GO" id="GO:0042826">
    <property type="term" value="F:histone deacetylase binding"/>
    <property type="evidence" value="ECO:0007669"/>
    <property type="project" value="TreeGrafter"/>
</dbReference>
<dbReference type="InterPro" id="IPR001214">
    <property type="entry name" value="SET_dom"/>
</dbReference>
<feature type="repeat" description="TPR" evidence="11">
    <location>
        <begin position="590"/>
        <end position="623"/>
    </location>
</feature>
<dbReference type="Gene3D" id="2.170.270.10">
    <property type="entry name" value="SET domain"/>
    <property type="match status" value="1"/>
</dbReference>
<keyword evidence="3" id="KW-0949">S-adenosyl-L-methionine</keyword>
<name>A0AAW1CKH9_9HEMI</name>
<dbReference type="SMART" id="SM00028">
    <property type="entry name" value="TPR"/>
    <property type="match status" value="4"/>
</dbReference>
<dbReference type="GO" id="GO:0005634">
    <property type="term" value="C:nucleus"/>
    <property type="evidence" value="ECO:0007669"/>
    <property type="project" value="TreeGrafter"/>
</dbReference>
<dbReference type="SUPFAM" id="SSF82199">
    <property type="entry name" value="SET domain"/>
    <property type="match status" value="1"/>
</dbReference>
<accession>A0AAW1CKH9</accession>
<dbReference type="SUPFAM" id="SSF144232">
    <property type="entry name" value="HIT/MYND zinc finger-like"/>
    <property type="match status" value="1"/>
</dbReference>
<dbReference type="GO" id="GO:0005737">
    <property type="term" value="C:cytoplasm"/>
    <property type="evidence" value="ECO:0007669"/>
    <property type="project" value="TreeGrafter"/>
</dbReference>
<dbReference type="InterPro" id="IPR052097">
    <property type="entry name" value="SET-MYND_domain_protein"/>
</dbReference>
<evidence type="ECO:0000256" key="4">
    <source>
        <dbReference type="ARBA" id="ARBA00022723"/>
    </source>
</evidence>
<evidence type="ECO:0000313" key="14">
    <source>
        <dbReference type="EMBL" id="KAK9499021.1"/>
    </source>
</evidence>
<dbReference type="PANTHER" id="PTHR46165">
    <property type="entry name" value="SET AND MYND DOMAIN-CONTAINING PROTEIN 4"/>
    <property type="match status" value="1"/>
</dbReference>
<protein>
    <recommendedName>
        <fullName evidence="8">Protein-lysine N-methyltransferase SMYD4</fullName>
    </recommendedName>
    <alternativeName>
        <fullName evidence="9">SET and MYND domain-containing protein 4</fullName>
    </alternativeName>
</protein>
<keyword evidence="1" id="KW-0489">Methyltransferase</keyword>
<evidence type="ECO:0000256" key="2">
    <source>
        <dbReference type="ARBA" id="ARBA00022679"/>
    </source>
</evidence>
<dbReference type="EMBL" id="JAPXFL010000012">
    <property type="protein sequence ID" value="KAK9499021.1"/>
    <property type="molecule type" value="Genomic_DNA"/>
</dbReference>
<evidence type="ECO:0000256" key="7">
    <source>
        <dbReference type="ARBA" id="ARBA00093423"/>
    </source>
</evidence>
<evidence type="ECO:0000259" key="12">
    <source>
        <dbReference type="PROSITE" id="PS50280"/>
    </source>
</evidence>
<evidence type="ECO:0000313" key="15">
    <source>
        <dbReference type="Proteomes" id="UP001461498"/>
    </source>
</evidence>
<comment type="function">
    <text evidence="7">Protein-lysine N-methyltransferase. Monomethylates PRMT5, modulating its transcriptional activity. May also act as a histone methyltransferase. Plays a critical role in cardiac development. Acts as a key epigenetic regulator of gene expression during cardiac development via its dual activities as a methyltransferase and negative regulator of HDAC1.</text>
</comment>
<dbReference type="SUPFAM" id="SSF48452">
    <property type="entry name" value="TPR-like"/>
    <property type="match status" value="1"/>
</dbReference>
<dbReference type="CDD" id="cd10536">
    <property type="entry name" value="SET_SMYD4"/>
    <property type="match status" value="1"/>
</dbReference>
<evidence type="ECO:0000259" key="13">
    <source>
        <dbReference type="PROSITE" id="PS50865"/>
    </source>
</evidence>
<dbReference type="GO" id="GO:0032259">
    <property type="term" value="P:methylation"/>
    <property type="evidence" value="ECO:0007669"/>
    <property type="project" value="UniProtKB-KW"/>
</dbReference>
<keyword evidence="4" id="KW-0479">Metal-binding</keyword>
<evidence type="ECO:0000256" key="9">
    <source>
        <dbReference type="ARBA" id="ARBA00093680"/>
    </source>
</evidence>
<dbReference type="InterPro" id="IPR019734">
    <property type="entry name" value="TPR_rpt"/>
</dbReference>
<evidence type="ECO:0000256" key="8">
    <source>
        <dbReference type="ARBA" id="ARBA00093635"/>
    </source>
</evidence>
<feature type="domain" description="MYND-type" evidence="13">
    <location>
        <begin position="273"/>
        <end position="312"/>
    </location>
</feature>
<proteinExistence type="predicted"/>
<dbReference type="PANTHER" id="PTHR46165:SF7">
    <property type="entry name" value="SET AND MYND DOMAIN-CONTAINING PROTEIN 4"/>
    <property type="match status" value="1"/>
</dbReference>
<dbReference type="GO" id="GO:0008276">
    <property type="term" value="F:protein methyltransferase activity"/>
    <property type="evidence" value="ECO:0007669"/>
    <property type="project" value="UniProtKB-ARBA"/>
</dbReference>
<dbReference type="GO" id="GO:0042051">
    <property type="term" value="P:compound eye photoreceptor development"/>
    <property type="evidence" value="ECO:0007669"/>
    <property type="project" value="TreeGrafter"/>
</dbReference>
<evidence type="ECO:0000256" key="1">
    <source>
        <dbReference type="ARBA" id="ARBA00022603"/>
    </source>
</evidence>
<organism evidence="14 15">
    <name type="scientific">Rhynocoris fuscipes</name>
    <dbReference type="NCBI Taxonomy" id="488301"/>
    <lineage>
        <taxon>Eukaryota</taxon>
        <taxon>Metazoa</taxon>
        <taxon>Ecdysozoa</taxon>
        <taxon>Arthropoda</taxon>
        <taxon>Hexapoda</taxon>
        <taxon>Insecta</taxon>
        <taxon>Pterygota</taxon>
        <taxon>Neoptera</taxon>
        <taxon>Paraneoptera</taxon>
        <taxon>Hemiptera</taxon>
        <taxon>Heteroptera</taxon>
        <taxon>Panheteroptera</taxon>
        <taxon>Cimicomorpha</taxon>
        <taxon>Reduviidae</taxon>
        <taxon>Harpactorinae</taxon>
        <taxon>Harpactorini</taxon>
        <taxon>Rhynocoris</taxon>
    </lineage>
</organism>
<dbReference type="AlphaFoldDB" id="A0AAW1CKH9"/>
<dbReference type="Gene3D" id="1.25.40.10">
    <property type="entry name" value="Tetratricopeptide repeat domain"/>
    <property type="match status" value="1"/>
</dbReference>